<gene>
    <name evidence="2" type="ORF">PHISCL_03761</name>
</gene>
<dbReference type="CDD" id="cd20546">
    <property type="entry name" value="CYCLIN_SpCG1C_ScCTK2-like_rpt2"/>
    <property type="match status" value="1"/>
</dbReference>
<comment type="caution">
    <text evidence="2">The sequence shown here is derived from an EMBL/GenBank/DDBJ whole genome shotgun (WGS) entry which is preliminary data.</text>
</comment>
<protein>
    <submittedName>
        <fullName evidence="2">C-type cyclin</fullName>
    </submittedName>
</protein>
<dbReference type="GO" id="GO:0016538">
    <property type="term" value="F:cyclin-dependent protein serine/threonine kinase regulator activity"/>
    <property type="evidence" value="ECO:0007669"/>
    <property type="project" value="InterPro"/>
</dbReference>
<evidence type="ECO:0000256" key="1">
    <source>
        <dbReference type="SAM" id="MobiDB-lite"/>
    </source>
</evidence>
<reference evidence="3" key="1">
    <citation type="submission" date="2017-02" db="EMBL/GenBank/DDBJ databases">
        <authorList>
            <person name="Tafer H."/>
            <person name="Lopandic K."/>
        </authorList>
    </citation>
    <scope>NUCLEOTIDE SEQUENCE [LARGE SCALE GENOMIC DNA]</scope>
    <source>
        <strain evidence="3">CBS 366.77</strain>
    </source>
</reference>
<dbReference type="GO" id="GO:0006357">
    <property type="term" value="P:regulation of transcription by RNA polymerase II"/>
    <property type="evidence" value="ECO:0007669"/>
    <property type="project" value="InterPro"/>
</dbReference>
<dbReference type="FunFam" id="1.10.472.10:FF:000101">
    <property type="entry name" value="Cyclin, putative"/>
    <property type="match status" value="1"/>
</dbReference>
<name>A0A3A2ZR21_9EURO</name>
<dbReference type="Proteomes" id="UP000266188">
    <property type="component" value="Unassembled WGS sequence"/>
</dbReference>
<feature type="compositionally biased region" description="Polar residues" evidence="1">
    <location>
        <begin position="1"/>
        <end position="10"/>
    </location>
</feature>
<dbReference type="InterPro" id="IPR043198">
    <property type="entry name" value="Cyclin/Ssn8"/>
</dbReference>
<dbReference type="SUPFAM" id="SSF47954">
    <property type="entry name" value="Cyclin-like"/>
    <property type="match status" value="2"/>
</dbReference>
<organism evidence="2 3">
    <name type="scientific">Aspergillus sclerotialis</name>
    <dbReference type="NCBI Taxonomy" id="2070753"/>
    <lineage>
        <taxon>Eukaryota</taxon>
        <taxon>Fungi</taxon>
        <taxon>Dikarya</taxon>
        <taxon>Ascomycota</taxon>
        <taxon>Pezizomycotina</taxon>
        <taxon>Eurotiomycetes</taxon>
        <taxon>Eurotiomycetidae</taxon>
        <taxon>Eurotiales</taxon>
        <taxon>Aspergillaceae</taxon>
        <taxon>Aspergillus</taxon>
        <taxon>Aspergillus subgen. Polypaecilum</taxon>
    </lineage>
</organism>
<dbReference type="FunFam" id="1.10.472.10:FF:000073">
    <property type="entry name" value="C-type cyclin"/>
    <property type="match status" value="1"/>
</dbReference>
<proteinExistence type="predicted"/>
<dbReference type="EMBL" id="MVGC01000101">
    <property type="protein sequence ID" value="RJE23897.1"/>
    <property type="molecule type" value="Genomic_DNA"/>
</dbReference>
<evidence type="ECO:0000313" key="2">
    <source>
        <dbReference type="EMBL" id="RJE23897.1"/>
    </source>
</evidence>
<dbReference type="OrthoDB" id="4951845at2759"/>
<sequence length="403" mass="45693">MTSDNVTDTARQLPEPAALNPPPIHPSFIQIAKPYIFEQTIQDCFAAMGVNPLREETLRLQGVTWIDNVRRALHLPIRTFNTAVMYYHKFRLAHPDNEYNHLVVIALFLFGGQSDSFKDAAAAALFTACKIEDTLKKSREIVCAAYNLKLSPSEHLAPDDPIFEAHARGIIGLERLMLEASSFDFRTRHPQKTLVKLARHYGLSQQSEVSRIAYRISQDLYRTFAPVKQTTSTMAFSCIELAGRLLDQRIESVESGNDYERWQTSREEVLETIFDLLELYTHKGSSTTVGPQFPADRFLTVRIPLNKEAEAQNIHRHTNWVDRGNKAKTNGFKAGIDPLIPNKDAPLFHPLTPVSANGERPKPGERGRDGAVRFMLDPECADSEKSQVSEYFKVEMEEYEVEE</sequence>
<feature type="region of interest" description="Disordered" evidence="1">
    <location>
        <begin position="1"/>
        <end position="21"/>
    </location>
</feature>
<dbReference type="PANTHER" id="PTHR10026">
    <property type="entry name" value="CYCLIN"/>
    <property type="match status" value="1"/>
</dbReference>
<dbReference type="InterPro" id="IPR036915">
    <property type="entry name" value="Cyclin-like_sf"/>
</dbReference>
<dbReference type="Gene3D" id="1.10.472.10">
    <property type="entry name" value="Cyclin-like"/>
    <property type="match status" value="2"/>
</dbReference>
<accession>A0A3A2ZR21</accession>
<keyword evidence="3" id="KW-1185">Reference proteome</keyword>
<dbReference type="STRING" id="2070753.A0A3A2ZR21"/>
<dbReference type="AlphaFoldDB" id="A0A3A2ZR21"/>
<evidence type="ECO:0000313" key="3">
    <source>
        <dbReference type="Proteomes" id="UP000266188"/>
    </source>
</evidence>